<protein>
    <recommendedName>
        <fullName evidence="1">Tc1-like transposase DDE domain-containing protein</fullName>
    </recommendedName>
</protein>
<dbReference type="RefSeq" id="XP_050516593.1">
    <property type="nucleotide sequence ID" value="XM_050660636.1"/>
</dbReference>
<dbReference type="Gene3D" id="3.30.420.10">
    <property type="entry name" value="Ribonuclease H-like superfamily/Ribonuclease H"/>
    <property type="match status" value="1"/>
</dbReference>
<name>A0ABM5L2D1_DIAVI</name>
<dbReference type="Pfam" id="PF13358">
    <property type="entry name" value="DDE_3"/>
    <property type="match status" value="1"/>
</dbReference>
<dbReference type="EnsemblMetazoa" id="XM_050660636.1">
    <property type="protein sequence ID" value="XP_050516593.1"/>
    <property type="gene ID" value="LOC126891459"/>
</dbReference>
<dbReference type="PANTHER" id="PTHR33939:SF1">
    <property type="entry name" value="DUF4371 DOMAIN-CONTAINING PROTEIN"/>
    <property type="match status" value="1"/>
</dbReference>
<dbReference type="Proteomes" id="UP001652700">
    <property type="component" value="Unplaced"/>
</dbReference>
<sequence length="211" mass="24524">MHCYFLPKTSTKSYADYHEDMTAHLFEKLFKEQLLPNIPPNSVIVMGNASYHSRLLTKIPNSSTKKDGIVTFLRDKNIPLPKRVPLKKDLLNIVKSHNFKKEYVLDEFCKTQGHTILRLPPYYCIFNPIEMIWGIIKSRLRKCNQSLKLSAVLLDKIRQVVNEFDSDIFKNCISHVIDKENEYPIMDRTIAPIFIQPNLDTDSSSDDYNSD</sequence>
<dbReference type="GeneID" id="126891459"/>
<reference evidence="2" key="1">
    <citation type="submission" date="2025-05" db="UniProtKB">
        <authorList>
            <consortium name="EnsemblMetazoa"/>
        </authorList>
    </citation>
    <scope>IDENTIFICATION</scope>
</reference>
<organism evidence="2 3">
    <name type="scientific">Diabrotica virgifera virgifera</name>
    <name type="common">western corn rootworm</name>
    <dbReference type="NCBI Taxonomy" id="50390"/>
    <lineage>
        <taxon>Eukaryota</taxon>
        <taxon>Metazoa</taxon>
        <taxon>Ecdysozoa</taxon>
        <taxon>Arthropoda</taxon>
        <taxon>Hexapoda</taxon>
        <taxon>Insecta</taxon>
        <taxon>Pterygota</taxon>
        <taxon>Neoptera</taxon>
        <taxon>Endopterygota</taxon>
        <taxon>Coleoptera</taxon>
        <taxon>Polyphaga</taxon>
        <taxon>Cucujiformia</taxon>
        <taxon>Chrysomeloidea</taxon>
        <taxon>Chrysomelidae</taxon>
        <taxon>Galerucinae</taxon>
        <taxon>Diabroticina</taxon>
        <taxon>Diabroticites</taxon>
        <taxon>Diabrotica</taxon>
    </lineage>
</organism>
<dbReference type="InterPro" id="IPR038717">
    <property type="entry name" value="Tc1-like_DDE_dom"/>
</dbReference>
<proteinExistence type="predicted"/>
<evidence type="ECO:0000313" key="3">
    <source>
        <dbReference type="Proteomes" id="UP001652700"/>
    </source>
</evidence>
<dbReference type="InterPro" id="IPR036397">
    <property type="entry name" value="RNaseH_sf"/>
</dbReference>
<dbReference type="PANTHER" id="PTHR33939">
    <property type="entry name" value="PROTEIN CBG22215"/>
    <property type="match status" value="1"/>
</dbReference>
<evidence type="ECO:0000313" key="2">
    <source>
        <dbReference type="EnsemblMetazoa" id="XP_050516593.1"/>
    </source>
</evidence>
<feature type="domain" description="Tc1-like transposase DDE" evidence="1">
    <location>
        <begin position="41"/>
        <end position="145"/>
    </location>
</feature>
<keyword evidence="3" id="KW-1185">Reference proteome</keyword>
<accession>A0ABM5L2D1</accession>
<evidence type="ECO:0000259" key="1">
    <source>
        <dbReference type="Pfam" id="PF13358"/>
    </source>
</evidence>